<proteinExistence type="predicted"/>
<accession>A0ABN2A9A1</accession>
<organism evidence="1 2">
    <name type="scientific">Dactylosporangium maewongense</name>
    <dbReference type="NCBI Taxonomy" id="634393"/>
    <lineage>
        <taxon>Bacteria</taxon>
        <taxon>Bacillati</taxon>
        <taxon>Actinomycetota</taxon>
        <taxon>Actinomycetes</taxon>
        <taxon>Micromonosporales</taxon>
        <taxon>Micromonosporaceae</taxon>
        <taxon>Dactylosporangium</taxon>
    </lineage>
</organism>
<gene>
    <name evidence="1" type="ORF">GCM10009827_030660</name>
</gene>
<sequence length="63" mass="6530">MACEAGVGGGARGVKETAGQAFLEFWIGGGGVARWERDGPGMVGGLGPVTVSEIIRDLWEVRL</sequence>
<evidence type="ECO:0000313" key="2">
    <source>
        <dbReference type="Proteomes" id="UP001501470"/>
    </source>
</evidence>
<protein>
    <submittedName>
        <fullName evidence="1">Uncharacterized protein</fullName>
    </submittedName>
</protein>
<dbReference type="Proteomes" id="UP001501470">
    <property type="component" value="Unassembled WGS sequence"/>
</dbReference>
<name>A0ABN2A9A1_9ACTN</name>
<dbReference type="EMBL" id="BAAAQD010000005">
    <property type="protein sequence ID" value="GAA1513885.1"/>
    <property type="molecule type" value="Genomic_DNA"/>
</dbReference>
<comment type="caution">
    <text evidence="1">The sequence shown here is derived from an EMBL/GenBank/DDBJ whole genome shotgun (WGS) entry which is preliminary data.</text>
</comment>
<reference evidence="1 2" key="1">
    <citation type="journal article" date="2019" name="Int. J. Syst. Evol. Microbiol.">
        <title>The Global Catalogue of Microorganisms (GCM) 10K type strain sequencing project: providing services to taxonomists for standard genome sequencing and annotation.</title>
        <authorList>
            <consortium name="The Broad Institute Genomics Platform"/>
            <consortium name="The Broad Institute Genome Sequencing Center for Infectious Disease"/>
            <person name="Wu L."/>
            <person name="Ma J."/>
        </authorList>
    </citation>
    <scope>NUCLEOTIDE SEQUENCE [LARGE SCALE GENOMIC DNA]</scope>
    <source>
        <strain evidence="1 2">JCM 15933</strain>
    </source>
</reference>
<evidence type="ECO:0000313" key="1">
    <source>
        <dbReference type="EMBL" id="GAA1513885.1"/>
    </source>
</evidence>
<keyword evidence="2" id="KW-1185">Reference proteome</keyword>